<feature type="compositionally biased region" description="Polar residues" evidence="1">
    <location>
        <begin position="39"/>
        <end position="49"/>
    </location>
</feature>
<feature type="compositionally biased region" description="Basic and acidic residues" evidence="1">
    <location>
        <begin position="23"/>
        <end position="32"/>
    </location>
</feature>
<proteinExistence type="predicted"/>
<evidence type="ECO:0000313" key="2">
    <source>
        <dbReference type="EMBL" id="JAD50635.1"/>
    </source>
</evidence>
<dbReference type="EMBL" id="GBRH01247260">
    <property type="protein sequence ID" value="JAD50635.1"/>
    <property type="molecule type" value="Transcribed_RNA"/>
</dbReference>
<evidence type="ECO:0000256" key="1">
    <source>
        <dbReference type="SAM" id="MobiDB-lite"/>
    </source>
</evidence>
<name>A0A0A9AP14_ARUDO</name>
<feature type="compositionally biased region" description="Polar residues" evidence="1">
    <location>
        <begin position="75"/>
        <end position="90"/>
    </location>
</feature>
<sequence length="130" mass="13789">MVTFQHNSGSLRWRITQSPSRSTGKEQARTPTEDVVAVVSSNRTASTPHSAVPRQIRSRTHCSSKQAAGSDPANLATSGAGNPRGRNTLTAGRRRRVGLREPEPDPGATSGNGTRAKAEAFWVRRAATGG</sequence>
<reference evidence="2" key="1">
    <citation type="submission" date="2014-09" db="EMBL/GenBank/DDBJ databases">
        <authorList>
            <person name="Magalhaes I.L.F."/>
            <person name="Oliveira U."/>
            <person name="Santos F.R."/>
            <person name="Vidigal T.H.D.A."/>
            <person name="Brescovit A.D."/>
            <person name="Santos A.J."/>
        </authorList>
    </citation>
    <scope>NUCLEOTIDE SEQUENCE</scope>
    <source>
        <tissue evidence="2">Shoot tissue taken approximately 20 cm above the soil surface</tissue>
    </source>
</reference>
<accession>A0A0A9AP14</accession>
<dbReference type="AlphaFoldDB" id="A0A0A9AP14"/>
<feature type="region of interest" description="Disordered" evidence="1">
    <location>
        <begin position="1"/>
        <end position="119"/>
    </location>
</feature>
<reference evidence="2" key="2">
    <citation type="journal article" date="2015" name="Data Brief">
        <title>Shoot transcriptome of the giant reed, Arundo donax.</title>
        <authorList>
            <person name="Barrero R.A."/>
            <person name="Guerrero F.D."/>
            <person name="Moolhuijzen P."/>
            <person name="Goolsby J.A."/>
            <person name="Tidwell J."/>
            <person name="Bellgard S.E."/>
            <person name="Bellgard M.I."/>
        </authorList>
    </citation>
    <scope>NUCLEOTIDE SEQUENCE</scope>
    <source>
        <tissue evidence="2">Shoot tissue taken approximately 20 cm above the soil surface</tissue>
    </source>
</reference>
<protein>
    <submittedName>
        <fullName evidence="2">Uncharacterized protein</fullName>
    </submittedName>
</protein>
<organism evidence="2">
    <name type="scientific">Arundo donax</name>
    <name type="common">Giant reed</name>
    <name type="synonym">Donax arundinaceus</name>
    <dbReference type="NCBI Taxonomy" id="35708"/>
    <lineage>
        <taxon>Eukaryota</taxon>
        <taxon>Viridiplantae</taxon>
        <taxon>Streptophyta</taxon>
        <taxon>Embryophyta</taxon>
        <taxon>Tracheophyta</taxon>
        <taxon>Spermatophyta</taxon>
        <taxon>Magnoliopsida</taxon>
        <taxon>Liliopsida</taxon>
        <taxon>Poales</taxon>
        <taxon>Poaceae</taxon>
        <taxon>PACMAD clade</taxon>
        <taxon>Arundinoideae</taxon>
        <taxon>Arundineae</taxon>
        <taxon>Arundo</taxon>
    </lineage>
</organism>
<feature type="compositionally biased region" description="Polar residues" evidence="1">
    <location>
        <begin position="1"/>
        <end position="22"/>
    </location>
</feature>